<evidence type="ECO:0000256" key="1">
    <source>
        <dbReference type="ARBA" id="ARBA00022737"/>
    </source>
</evidence>
<dbReference type="EMBL" id="CAXIEN010000528">
    <property type="protein sequence ID" value="CAL1300008.1"/>
    <property type="molecule type" value="Genomic_DNA"/>
</dbReference>
<keyword evidence="2" id="KW-0802">TPR repeat</keyword>
<gene>
    <name evidence="3" type="ORF">LARSCL_LOCUS21685</name>
</gene>
<dbReference type="PANTHER" id="PTHR45641">
    <property type="entry name" value="TETRATRICOPEPTIDE REPEAT PROTEIN (AFU_ORTHOLOGUE AFUA_6G03870)"/>
    <property type="match status" value="1"/>
</dbReference>
<evidence type="ECO:0000313" key="3">
    <source>
        <dbReference type="EMBL" id="CAL1300008.1"/>
    </source>
</evidence>
<dbReference type="Proteomes" id="UP001497382">
    <property type="component" value="Unassembled WGS sequence"/>
</dbReference>
<dbReference type="AlphaFoldDB" id="A0AAV2BUN2"/>
<keyword evidence="1" id="KW-0677">Repeat</keyword>
<dbReference type="InterPro" id="IPR011990">
    <property type="entry name" value="TPR-like_helical_dom_sf"/>
</dbReference>
<protein>
    <recommendedName>
        <fullName evidence="5">Kinesin light chain</fullName>
    </recommendedName>
</protein>
<dbReference type="Pfam" id="PF13424">
    <property type="entry name" value="TPR_12"/>
    <property type="match status" value="2"/>
</dbReference>
<dbReference type="PANTHER" id="PTHR45641:SF19">
    <property type="entry name" value="NEPHROCYSTIN-3"/>
    <property type="match status" value="1"/>
</dbReference>
<evidence type="ECO:0008006" key="5">
    <source>
        <dbReference type="Google" id="ProtNLM"/>
    </source>
</evidence>
<dbReference type="SUPFAM" id="SSF48452">
    <property type="entry name" value="TPR-like"/>
    <property type="match status" value="2"/>
</dbReference>
<organism evidence="3 4">
    <name type="scientific">Larinioides sclopetarius</name>
    <dbReference type="NCBI Taxonomy" id="280406"/>
    <lineage>
        <taxon>Eukaryota</taxon>
        <taxon>Metazoa</taxon>
        <taxon>Ecdysozoa</taxon>
        <taxon>Arthropoda</taxon>
        <taxon>Chelicerata</taxon>
        <taxon>Arachnida</taxon>
        <taxon>Araneae</taxon>
        <taxon>Araneomorphae</taxon>
        <taxon>Entelegynae</taxon>
        <taxon>Araneoidea</taxon>
        <taxon>Araneidae</taxon>
        <taxon>Larinioides</taxon>
    </lineage>
</organism>
<keyword evidence="4" id="KW-1185">Reference proteome</keyword>
<evidence type="ECO:0000256" key="2">
    <source>
        <dbReference type="ARBA" id="ARBA00022803"/>
    </source>
</evidence>
<dbReference type="Gene3D" id="1.25.40.10">
    <property type="entry name" value="Tetratricopeptide repeat domain"/>
    <property type="match status" value="2"/>
</dbReference>
<reference evidence="3 4" key="1">
    <citation type="submission" date="2024-04" db="EMBL/GenBank/DDBJ databases">
        <authorList>
            <person name="Rising A."/>
            <person name="Reimegard J."/>
            <person name="Sonavane S."/>
            <person name="Akerstrom W."/>
            <person name="Nylinder S."/>
            <person name="Hedman E."/>
            <person name="Kallberg Y."/>
        </authorList>
    </citation>
    <scope>NUCLEOTIDE SEQUENCE [LARGE SCALE GENOMIC DNA]</scope>
</reference>
<comment type="caution">
    <text evidence="3">The sequence shown here is derived from an EMBL/GenBank/DDBJ whole genome shotgun (WGS) entry which is preliminary data.</text>
</comment>
<sequence length="386" mass="44516">MNSLSVLENLKGKNESMMKSAIRAKNQEGKTLIEVAYLCGFLKIDELQMLFETDLVQESKSVDKYLHEKKYSETLLALKKNILRKKGAIFSTDNHPVLDVEVKLVKVYQNLGDLDKAVHVLRKVYERRKNSLGDVHPKTLSDKTYIAFLLTKQGKTQEALRIFEAVYKIGKETLEPDDLKMIEFEMVFTSTLFEMRKFDEVLKINNEVEQKCAQKKDIQYQIGLAYFQFSTAEILSRRGKYSEALKLYEGVYETRKSILTSHHSSTLKALRGIAIVLDRLEKYDESIEVFSKILVIQKSCLSVDHIDILQTEFHIGDILYKQGMHLRALKIFVTLEPKLTAAVLDSDLMKANRHKIETIKNELSSFGCQNVFERIQNHIRGAEKNH</sequence>
<proteinExistence type="predicted"/>
<evidence type="ECO:0000313" key="4">
    <source>
        <dbReference type="Proteomes" id="UP001497382"/>
    </source>
</evidence>
<accession>A0AAV2BUN2</accession>
<name>A0AAV2BUN2_9ARAC</name>